<evidence type="ECO:0000259" key="3">
    <source>
        <dbReference type="Pfam" id="PF26438"/>
    </source>
</evidence>
<dbReference type="AlphaFoldDB" id="A0A1G9AIQ1"/>
<evidence type="ECO:0000313" key="5">
    <source>
        <dbReference type="Proteomes" id="UP000198882"/>
    </source>
</evidence>
<keyword evidence="1" id="KW-1133">Transmembrane helix</keyword>
<keyword evidence="5" id="KW-1185">Reference proteome</keyword>
<feature type="domain" description="DUF8108" evidence="3">
    <location>
        <begin position="3"/>
        <end position="74"/>
    </location>
</feature>
<dbReference type="Proteomes" id="UP000198882">
    <property type="component" value="Unassembled WGS sequence"/>
</dbReference>
<keyword evidence="1" id="KW-0472">Membrane</keyword>
<feature type="domain" description="DZANK-type" evidence="2">
    <location>
        <begin position="81"/>
        <end position="136"/>
    </location>
</feature>
<reference evidence="5" key="1">
    <citation type="submission" date="2016-10" db="EMBL/GenBank/DDBJ databases">
        <authorList>
            <person name="Varghese N."/>
            <person name="Submissions S."/>
        </authorList>
    </citation>
    <scope>NUCLEOTIDE SEQUENCE [LARGE SCALE GENOMIC DNA]</scope>
    <source>
        <strain evidence="5">B4,CECT 8067,JCM 17497</strain>
    </source>
</reference>
<evidence type="ECO:0000256" key="1">
    <source>
        <dbReference type="SAM" id="Phobius"/>
    </source>
</evidence>
<evidence type="ECO:0000313" key="4">
    <source>
        <dbReference type="EMBL" id="SDK27151.1"/>
    </source>
</evidence>
<dbReference type="RefSeq" id="WP_090307504.1">
    <property type="nucleotide sequence ID" value="NZ_FNFE01000003.1"/>
</dbReference>
<evidence type="ECO:0000259" key="2">
    <source>
        <dbReference type="Pfam" id="PF12773"/>
    </source>
</evidence>
<accession>A0A1G9AIQ1</accession>
<sequence length="147" mass="16234">MRSSRLQRQIDDLVAQGWKIEDEDRDRVVMVDREFGSVGSHILVAILTVWWTMGIGNILWGAYNYVSNSRRQVLWEETTGCPACGADVSVDAAYCRSCGEDLETRVDREAGDGDKMPCPECDAVVAEGSRYCRSCGTKLADAMGTSN</sequence>
<proteinExistence type="predicted"/>
<name>A0A1G9AIQ1_9EURY</name>
<keyword evidence="1" id="KW-0812">Transmembrane</keyword>
<dbReference type="Pfam" id="PF26438">
    <property type="entry name" value="DUF8108_N"/>
    <property type="match status" value="1"/>
</dbReference>
<feature type="transmembrane region" description="Helical" evidence="1">
    <location>
        <begin position="42"/>
        <end position="63"/>
    </location>
</feature>
<organism evidence="4 5">
    <name type="scientific">Natronorubrum texcoconense</name>
    <dbReference type="NCBI Taxonomy" id="1095776"/>
    <lineage>
        <taxon>Archaea</taxon>
        <taxon>Methanobacteriati</taxon>
        <taxon>Methanobacteriota</taxon>
        <taxon>Stenosarchaea group</taxon>
        <taxon>Halobacteria</taxon>
        <taxon>Halobacteriales</taxon>
        <taxon>Natrialbaceae</taxon>
        <taxon>Natronorubrum</taxon>
    </lineage>
</organism>
<dbReference type="InterPro" id="IPR025874">
    <property type="entry name" value="DZR"/>
</dbReference>
<dbReference type="OrthoDB" id="53394at2157"/>
<dbReference type="STRING" id="1095776.SAMN04515672_2758"/>
<dbReference type="EMBL" id="FNFE01000003">
    <property type="protein sequence ID" value="SDK27151.1"/>
    <property type="molecule type" value="Genomic_DNA"/>
</dbReference>
<dbReference type="Pfam" id="PF12773">
    <property type="entry name" value="DZR"/>
    <property type="match status" value="1"/>
</dbReference>
<dbReference type="InterPro" id="IPR058962">
    <property type="entry name" value="DUF8108_N"/>
</dbReference>
<protein>
    <submittedName>
        <fullName evidence="4">Double zinc ribbon</fullName>
    </submittedName>
</protein>
<gene>
    <name evidence="4" type="ORF">SAMN04515672_2758</name>
</gene>